<evidence type="ECO:0000313" key="2">
    <source>
        <dbReference type="Proteomes" id="UP000224460"/>
    </source>
</evidence>
<comment type="caution">
    <text evidence="1">The sequence shown here is derived from an EMBL/GenBank/DDBJ whole genome shotgun (WGS) entry which is preliminary data.</text>
</comment>
<gene>
    <name evidence="1" type="ORF">CS063_00570</name>
</gene>
<protein>
    <submittedName>
        <fullName evidence="1">DeoR family transcriptional regulator</fullName>
    </submittedName>
</protein>
<reference evidence="1" key="1">
    <citation type="submission" date="2017-10" db="EMBL/GenBank/DDBJ databases">
        <title>Genome sequence of cellulolytic Lachnospiraceae bacterium XHS1971 isolated from hotspring sediment.</title>
        <authorList>
            <person name="Vasudevan G."/>
            <person name="Joshi A.J."/>
            <person name="Hivarkar S."/>
            <person name="Lanjekar V.B."/>
            <person name="Dhakephalkar P.K."/>
            <person name="Dagar S."/>
        </authorList>
    </citation>
    <scope>NUCLEOTIDE SEQUENCE</scope>
    <source>
        <strain evidence="1">XHS1971</strain>
    </source>
</reference>
<evidence type="ECO:0000313" key="1">
    <source>
        <dbReference type="EMBL" id="PHV72003.1"/>
    </source>
</evidence>
<accession>A0AC61DG33</accession>
<keyword evidence="2" id="KW-1185">Reference proteome</keyword>
<name>A0AC61DG33_9FIRM</name>
<organism evidence="1 2">
    <name type="scientific">Sporanaerobium hydrogeniformans</name>
    <dbReference type="NCBI Taxonomy" id="3072179"/>
    <lineage>
        <taxon>Bacteria</taxon>
        <taxon>Bacillati</taxon>
        <taxon>Bacillota</taxon>
        <taxon>Clostridia</taxon>
        <taxon>Lachnospirales</taxon>
        <taxon>Lachnospiraceae</taxon>
        <taxon>Sporanaerobium</taxon>
    </lineage>
</organism>
<dbReference type="Proteomes" id="UP000224460">
    <property type="component" value="Unassembled WGS sequence"/>
</dbReference>
<dbReference type="EMBL" id="PEDL01000001">
    <property type="protein sequence ID" value="PHV72003.1"/>
    <property type="molecule type" value="Genomic_DNA"/>
</dbReference>
<sequence length="262" mass="29168">MFAIERVKIIKNYLTQNKKVEVSKLSDMLNVSEVTIRKDLEKLESEGFLKRFHGGAVLTPPLSTLASTSTIENFHEEERIREIAAVAIEMIADNDFILLTNGPISLEIAQNLKSKSNLTVLTNDLLISLALSQYPYIKTILLGGDIDSHSKCSYGRLTLSQLSQFYVNKFFIEIEGFSETVGFSVSNVDKATLIQEALSNVTSKIVLFTDEAFNKNAFFKVGALTIADTIITNSTVDPSFKKLAYHHNIQLFTSINLMEGSD</sequence>
<proteinExistence type="predicted"/>